<proteinExistence type="inferred from homology"/>
<accession>A0A0D6R3Q7</accession>
<dbReference type="PANTHER" id="PTHR47044">
    <property type="entry name" value="OS02G0276400 PROTEIN"/>
    <property type="match status" value="1"/>
</dbReference>
<dbReference type="AlphaFoldDB" id="A0A0D6R3Q7"/>
<dbReference type="InterPro" id="IPR000868">
    <property type="entry name" value="Isochorismatase-like_dom"/>
</dbReference>
<sequence>MAEKDGVPSSVDWKETALLVIDMQNDFILPGGPMHVEMGASVVPAVKEAVAFAREKGALIVWVVREHDEYGRDVEHFRRHLYGEGKAKPTLKGTKGADLVEGLVIQKGDYKLEYKLQIVSGRLCLMLLHLIIPL</sequence>
<dbReference type="Pfam" id="PF00857">
    <property type="entry name" value="Isochorismatase"/>
    <property type="match status" value="1"/>
</dbReference>
<dbReference type="SUPFAM" id="SSF52499">
    <property type="entry name" value="Isochorismatase-like hydrolases"/>
    <property type="match status" value="1"/>
</dbReference>
<name>A0A0D6R3Q7_ARACU</name>
<dbReference type="InterPro" id="IPR036380">
    <property type="entry name" value="Isochorismatase-like_sf"/>
</dbReference>
<evidence type="ECO:0000313" key="3">
    <source>
        <dbReference type="EMBL" id="JAG96928.1"/>
    </source>
</evidence>
<comment type="similarity">
    <text evidence="1">Belongs to the isochorismatase family.</text>
</comment>
<feature type="domain" description="Isochorismatase-like" evidence="2">
    <location>
        <begin position="16"/>
        <end position="110"/>
    </location>
</feature>
<reference evidence="3" key="1">
    <citation type="submission" date="2015-03" db="EMBL/GenBank/DDBJ databases">
        <title>A transcriptome of Araucaria cunninghamii, an australian fine timber species.</title>
        <authorList>
            <person name="Jing Yi C.J.Y."/>
            <person name="Yin San L.Y.S."/>
            <person name="Abdul Karim S.S."/>
            <person name="Wan Azmi N.N."/>
            <person name="Hercus R.R."/>
            <person name="Croft L.L."/>
        </authorList>
    </citation>
    <scope>NUCLEOTIDE SEQUENCE</scope>
    <source>
        <strain evidence="3">MI0301</strain>
        <tissue evidence="3">Leaf</tissue>
    </source>
</reference>
<evidence type="ECO:0000259" key="2">
    <source>
        <dbReference type="Pfam" id="PF00857"/>
    </source>
</evidence>
<dbReference type="Gene3D" id="3.40.50.850">
    <property type="entry name" value="Isochorismatase-like"/>
    <property type="match status" value="1"/>
</dbReference>
<evidence type="ECO:0000256" key="1">
    <source>
        <dbReference type="ARBA" id="ARBA00006336"/>
    </source>
</evidence>
<dbReference type="EMBL" id="GCKF01035584">
    <property type="protein sequence ID" value="JAG96928.1"/>
    <property type="molecule type" value="Transcribed_RNA"/>
</dbReference>
<organism evidence="3">
    <name type="scientific">Araucaria cunninghamii</name>
    <name type="common">Hoop pine</name>
    <name type="synonym">Moreton Bay pine</name>
    <dbReference type="NCBI Taxonomy" id="56994"/>
    <lineage>
        <taxon>Eukaryota</taxon>
        <taxon>Viridiplantae</taxon>
        <taxon>Streptophyta</taxon>
        <taxon>Embryophyta</taxon>
        <taxon>Tracheophyta</taxon>
        <taxon>Spermatophyta</taxon>
        <taxon>Pinopsida</taxon>
        <taxon>Pinidae</taxon>
        <taxon>Conifers II</taxon>
        <taxon>Araucariales</taxon>
        <taxon>Araucariaceae</taxon>
        <taxon>Araucaria</taxon>
    </lineage>
</organism>
<protein>
    <recommendedName>
        <fullName evidence="2">Isochorismatase-like domain-containing protein</fullName>
    </recommendedName>
</protein>